<feature type="signal peptide" evidence="2">
    <location>
        <begin position="1"/>
        <end position="21"/>
    </location>
</feature>
<dbReference type="PROSITE" id="PS51257">
    <property type="entry name" value="PROKAR_LIPOPROTEIN"/>
    <property type="match status" value="1"/>
</dbReference>
<evidence type="ECO:0008006" key="5">
    <source>
        <dbReference type="Google" id="ProtNLM"/>
    </source>
</evidence>
<feature type="region of interest" description="Disordered" evidence="1">
    <location>
        <begin position="153"/>
        <end position="177"/>
    </location>
</feature>
<protein>
    <recommendedName>
        <fullName evidence="5">Lipoprotein</fullName>
    </recommendedName>
</protein>
<evidence type="ECO:0000256" key="1">
    <source>
        <dbReference type="SAM" id="MobiDB-lite"/>
    </source>
</evidence>
<dbReference type="EMBL" id="AECQ01000004">
    <property type="protein sequence ID" value="EFW25220.1"/>
    <property type="molecule type" value="Genomic_DNA"/>
</dbReference>
<dbReference type="HOGENOM" id="CLU_758405_0_0_9"/>
<feature type="chain" id="PRO_5039052724" description="Lipoprotein" evidence="2">
    <location>
        <begin position="22"/>
        <end position="365"/>
    </location>
</feature>
<organism evidence="3 4">
    <name type="scientific">Solobacterium moorei F0204</name>
    <dbReference type="NCBI Taxonomy" id="706433"/>
    <lineage>
        <taxon>Bacteria</taxon>
        <taxon>Bacillati</taxon>
        <taxon>Bacillota</taxon>
        <taxon>Erysipelotrichia</taxon>
        <taxon>Erysipelotrichales</taxon>
        <taxon>Erysipelotrichaceae</taxon>
        <taxon>Solobacterium</taxon>
    </lineage>
</organism>
<evidence type="ECO:0000256" key="2">
    <source>
        <dbReference type="SAM" id="SignalP"/>
    </source>
</evidence>
<reference evidence="3 4" key="1">
    <citation type="submission" date="2010-08" db="EMBL/GenBank/DDBJ databases">
        <authorList>
            <person name="Weinstock G."/>
            <person name="Sodergren E."/>
            <person name="Clifton S."/>
            <person name="Fulton L."/>
            <person name="Fulton B."/>
            <person name="Courtney L."/>
            <person name="Fronick C."/>
            <person name="Harrison M."/>
            <person name="Strong C."/>
            <person name="Farmer C."/>
            <person name="Delahaunty K."/>
            <person name="Markovic C."/>
            <person name="Hall O."/>
            <person name="Minx P."/>
            <person name="Tomlinson C."/>
            <person name="Mitreva M."/>
            <person name="Hou S."/>
            <person name="Chen J."/>
            <person name="Wollam A."/>
            <person name="Pepin K.H."/>
            <person name="Johnson M."/>
            <person name="Bhonagiri V."/>
            <person name="Zhang X."/>
            <person name="Suruliraj S."/>
            <person name="Warren W."/>
            <person name="Chinwalla A."/>
            <person name="Mardis E.R."/>
            <person name="Wilson R.K."/>
        </authorList>
    </citation>
    <scope>NUCLEOTIDE SEQUENCE [LARGE SCALE GENOMIC DNA]</scope>
    <source>
        <strain evidence="3 4">F0204</strain>
    </source>
</reference>
<sequence>MKKLIQLIASIFIVISMTACSGKQPTNDTSTKTTETKQLLDLSGKWIQETKKDEGYMAAEIRKDGQIGVFMILKNDEIPWTYWVGTYDAPKDSKDEYKWTSKNTYTGNGLMASNAEDKEFTYKDGKISFSYTIQGQTVTVNLVRGDWETKNIPSDAFSSSQDTKHTSENKQTTESTQNDFQPLEIRDYGWYLSNGKYLYYYVKIYNPNKNVAVRYPSFKLQARSSDGSLLGIYDQTLSIIYPEQEFIYGSQAFSVDDVPASVEFTMMDVKDRNRVNIKLLDSFEPLQVINTSVRSDKIVGEVYNPNSDTYDTVIVVAICRDASGNLVKVETDFISDVRGQSNAAFSMYAYNTSEYYSVEYYAYQW</sequence>
<dbReference type="Proteomes" id="UP000004097">
    <property type="component" value="Unassembled WGS sequence"/>
</dbReference>
<dbReference type="STRING" id="706433.HMPREF9430_00388"/>
<dbReference type="RefSeq" id="WP_006525229.1">
    <property type="nucleotide sequence ID" value="NZ_GL637645.1"/>
</dbReference>
<dbReference type="eggNOG" id="ENOG502ZBZK">
    <property type="taxonomic scope" value="Bacteria"/>
</dbReference>
<evidence type="ECO:0000313" key="4">
    <source>
        <dbReference type="Proteomes" id="UP000004097"/>
    </source>
</evidence>
<proteinExistence type="predicted"/>
<evidence type="ECO:0000313" key="3">
    <source>
        <dbReference type="EMBL" id="EFW25220.1"/>
    </source>
</evidence>
<accession>E7ML97</accession>
<keyword evidence="4" id="KW-1185">Reference proteome</keyword>
<dbReference type="OrthoDB" id="3174999at2"/>
<dbReference type="AlphaFoldDB" id="E7ML97"/>
<comment type="caution">
    <text evidence="3">The sequence shown here is derived from an EMBL/GenBank/DDBJ whole genome shotgun (WGS) entry which is preliminary data.</text>
</comment>
<name>E7ML97_9FIRM</name>
<keyword evidence="2" id="KW-0732">Signal</keyword>
<gene>
    <name evidence="3" type="ORF">HMPREF9430_00388</name>
</gene>